<comment type="caution">
    <text evidence="1">The sequence shown here is derived from an EMBL/GenBank/DDBJ whole genome shotgun (WGS) entry which is preliminary data.</text>
</comment>
<dbReference type="SUPFAM" id="SSF52266">
    <property type="entry name" value="SGNH hydrolase"/>
    <property type="match status" value="1"/>
</dbReference>
<name>A0ABW5DD00_9HYPH</name>
<dbReference type="EMBL" id="JBHUIR010000006">
    <property type="protein sequence ID" value="MFD2258459.1"/>
    <property type="molecule type" value="Genomic_DNA"/>
</dbReference>
<protein>
    <recommendedName>
        <fullName evidence="3">SGNH/GDSL hydrolase family protein</fullName>
    </recommendedName>
</protein>
<evidence type="ECO:0008006" key="3">
    <source>
        <dbReference type="Google" id="ProtNLM"/>
    </source>
</evidence>
<gene>
    <name evidence="1" type="ORF">ACFSMZ_01580</name>
</gene>
<dbReference type="RefSeq" id="WP_165277172.1">
    <property type="nucleotide sequence ID" value="NZ_BAABGS010000016.1"/>
</dbReference>
<sequence>MRAFWKRGLVLAVISLVLVAGVLALRATTFREVDPANPLARTVNSAPQATDVVVLGASRAATLGFPEIRELVERNTGRSVTVLATDGYGILPNALLLDVLLRKTHPQTVVQVVDTFALLSPRWNEDQLESGNLYAHSPLDDDILEVLKQDPLTSGKTYAYMLGLGGEKGSGEARAAEMRSPVDFDRTHVPNEQLDAQRVAELYGDSRAELIAGYVSRLGGMAQAARGAGSEFLLLFMPVPPHFSARLPEAHYAVIRQIRDMAEQLDLCVLDHMDVLPGEENYYDTDHLNRTGAERYASGLLAELLLPSQGDDEFEDVRMCGFAMDRELQQQE</sequence>
<reference evidence="2" key="1">
    <citation type="journal article" date="2019" name="Int. J. Syst. Evol. Microbiol.">
        <title>The Global Catalogue of Microorganisms (GCM) 10K type strain sequencing project: providing services to taxonomists for standard genome sequencing and annotation.</title>
        <authorList>
            <consortium name="The Broad Institute Genomics Platform"/>
            <consortium name="The Broad Institute Genome Sequencing Center for Infectious Disease"/>
            <person name="Wu L."/>
            <person name="Ma J."/>
        </authorList>
    </citation>
    <scope>NUCLEOTIDE SEQUENCE [LARGE SCALE GENOMIC DNA]</scope>
    <source>
        <strain evidence="2">KCTC 23707</strain>
    </source>
</reference>
<organism evidence="1 2">
    <name type="scientific">Chelativorans composti</name>
    <dbReference type="NCBI Taxonomy" id="768533"/>
    <lineage>
        <taxon>Bacteria</taxon>
        <taxon>Pseudomonadati</taxon>
        <taxon>Pseudomonadota</taxon>
        <taxon>Alphaproteobacteria</taxon>
        <taxon>Hyphomicrobiales</taxon>
        <taxon>Phyllobacteriaceae</taxon>
        <taxon>Chelativorans</taxon>
    </lineage>
</organism>
<dbReference type="Proteomes" id="UP001597373">
    <property type="component" value="Unassembled WGS sequence"/>
</dbReference>
<evidence type="ECO:0000313" key="1">
    <source>
        <dbReference type="EMBL" id="MFD2258459.1"/>
    </source>
</evidence>
<keyword evidence="2" id="KW-1185">Reference proteome</keyword>
<accession>A0ABW5DD00</accession>
<proteinExistence type="predicted"/>
<evidence type="ECO:0000313" key="2">
    <source>
        <dbReference type="Proteomes" id="UP001597373"/>
    </source>
</evidence>